<evidence type="ECO:0000256" key="1">
    <source>
        <dbReference type="PIRSR" id="PIRSR016487-1"/>
    </source>
</evidence>
<keyword evidence="4" id="KW-1185">Reference proteome</keyword>
<evidence type="ECO:0000259" key="2">
    <source>
        <dbReference type="PROSITE" id="PS51707"/>
    </source>
</evidence>
<evidence type="ECO:0000313" key="3">
    <source>
        <dbReference type="EMBL" id="MBC8542432.1"/>
    </source>
</evidence>
<dbReference type="PANTHER" id="PTHR40114">
    <property type="entry name" value="SLR0698 PROTEIN"/>
    <property type="match status" value="1"/>
</dbReference>
<dbReference type="PANTHER" id="PTHR40114:SF1">
    <property type="entry name" value="SLR0698 PROTEIN"/>
    <property type="match status" value="1"/>
</dbReference>
<evidence type="ECO:0000313" key="4">
    <source>
        <dbReference type="Proteomes" id="UP000657006"/>
    </source>
</evidence>
<protein>
    <submittedName>
        <fullName evidence="3">CYTH domain-containing protein</fullName>
    </submittedName>
</protein>
<gene>
    <name evidence="3" type="ORF">H8730_02575</name>
</gene>
<dbReference type="InterPro" id="IPR012042">
    <property type="entry name" value="NeuTTM/CthTTM-like"/>
</dbReference>
<accession>A0A926HW79</accession>
<sequence length="158" mass="18800">MIRVEIERKYRMRMRPEHLEMYSVCHMTQGYICTEPVIRVRSIRHDKQELYVLTVKGTGLVEREEFELSLSKEQYERLSQKVDGYVIEKNRYRIPLEGGLVAELDEFLGRLQGLWLVEVEFTSREAMANFTPPQWFGEDVSHDGTFQNSRLSQMESYR</sequence>
<feature type="domain" description="CYTH" evidence="2">
    <location>
        <begin position="3"/>
        <end position="158"/>
    </location>
</feature>
<feature type="active site" description="Proton acceptor" evidence="1">
    <location>
        <position position="31"/>
    </location>
</feature>
<dbReference type="SUPFAM" id="SSF55154">
    <property type="entry name" value="CYTH-like phosphatases"/>
    <property type="match status" value="1"/>
</dbReference>
<dbReference type="Proteomes" id="UP000657006">
    <property type="component" value="Unassembled WGS sequence"/>
</dbReference>
<dbReference type="PIRSF" id="PIRSF016487">
    <property type="entry name" value="CYTH_UCP016487"/>
    <property type="match status" value="1"/>
</dbReference>
<dbReference type="AlphaFoldDB" id="A0A926HW79"/>
<dbReference type="CDD" id="cd07761">
    <property type="entry name" value="CYTH-like_CthTTM-like"/>
    <property type="match status" value="1"/>
</dbReference>
<dbReference type="PROSITE" id="PS51707">
    <property type="entry name" value="CYTH"/>
    <property type="match status" value="1"/>
</dbReference>
<proteinExistence type="predicted"/>
<organism evidence="3 4">
    <name type="scientific">Bianquea renquensis</name>
    <dbReference type="NCBI Taxonomy" id="2763661"/>
    <lineage>
        <taxon>Bacteria</taxon>
        <taxon>Bacillati</taxon>
        <taxon>Bacillota</taxon>
        <taxon>Clostridia</taxon>
        <taxon>Eubacteriales</taxon>
        <taxon>Bianqueaceae</taxon>
        <taxon>Bianquea</taxon>
    </lineage>
</organism>
<comment type="caution">
    <text evidence="3">The sequence shown here is derived from an EMBL/GenBank/DDBJ whole genome shotgun (WGS) entry which is preliminary data.</text>
</comment>
<dbReference type="EMBL" id="JACRSQ010000002">
    <property type="protein sequence ID" value="MBC8542432.1"/>
    <property type="molecule type" value="Genomic_DNA"/>
</dbReference>
<dbReference type="Gene3D" id="2.40.320.10">
    <property type="entry name" value="Hypothetical Protein Pfu-838710-001"/>
    <property type="match status" value="1"/>
</dbReference>
<reference evidence="3" key="1">
    <citation type="submission" date="2020-08" db="EMBL/GenBank/DDBJ databases">
        <title>Genome public.</title>
        <authorList>
            <person name="Liu C."/>
            <person name="Sun Q."/>
        </authorList>
    </citation>
    <scope>NUCLEOTIDE SEQUENCE</scope>
    <source>
        <strain evidence="3">NSJ-32</strain>
    </source>
</reference>
<name>A0A926HW79_9FIRM</name>
<dbReference type="SMART" id="SM01118">
    <property type="entry name" value="CYTH"/>
    <property type="match status" value="1"/>
</dbReference>
<dbReference type="InterPro" id="IPR023577">
    <property type="entry name" value="CYTH_domain"/>
</dbReference>
<dbReference type="InterPro" id="IPR033469">
    <property type="entry name" value="CYTH-like_dom_sf"/>
</dbReference>